<dbReference type="PANTHER" id="PTHR46929:SF3">
    <property type="entry name" value="MYB_SANT-LIKE DOMAIN-CONTAINING PROTEIN"/>
    <property type="match status" value="1"/>
</dbReference>
<name>A0ABM4VK49_COFAR</name>
<gene>
    <name evidence="3" type="primary">LOC140013741</name>
</gene>
<dbReference type="Proteomes" id="UP001652660">
    <property type="component" value="Chromosome 8c"/>
</dbReference>
<organism evidence="2 3">
    <name type="scientific">Coffea arabica</name>
    <name type="common">Arabian coffee</name>
    <dbReference type="NCBI Taxonomy" id="13443"/>
    <lineage>
        <taxon>Eukaryota</taxon>
        <taxon>Viridiplantae</taxon>
        <taxon>Streptophyta</taxon>
        <taxon>Embryophyta</taxon>
        <taxon>Tracheophyta</taxon>
        <taxon>Spermatophyta</taxon>
        <taxon>Magnoliopsida</taxon>
        <taxon>eudicotyledons</taxon>
        <taxon>Gunneridae</taxon>
        <taxon>Pentapetalae</taxon>
        <taxon>asterids</taxon>
        <taxon>lamiids</taxon>
        <taxon>Gentianales</taxon>
        <taxon>Rubiaceae</taxon>
        <taxon>Ixoroideae</taxon>
        <taxon>Gardenieae complex</taxon>
        <taxon>Bertiereae - Coffeeae clade</taxon>
        <taxon>Coffeeae</taxon>
        <taxon>Coffea</taxon>
    </lineage>
</organism>
<proteinExistence type="predicted"/>
<evidence type="ECO:0000313" key="2">
    <source>
        <dbReference type="Proteomes" id="UP001652660"/>
    </source>
</evidence>
<evidence type="ECO:0008006" key="4">
    <source>
        <dbReference type="Google" id="ProtNLM"/>
    </source>
</evidence>
<evidence type="ECO:0000256" key="1">
    <source>
        <dbReference type="SAM" id="MobiDB-lite"/>
    </source>
</evidence>
<dbReference type="PANTHER" id="PTHR46929">
    <property type="entry name" value="EXPRESSED PROTEIN"/>
    <property type="match status" value="1"/>
</dbReference>
<reference evidence="3" key="1">
    <citation type="submission" date="2025-08" db="UniProtKB">
        <authorList>
            <consortium name="RefSeq"/>
        </authorList>
    </citation>
    <scope>IDENTIFICATION</scope>
    <source>
        <tissue evidence="3">Leaves</tissue>
    </source>
</reference>
<dbReference type="GeneID" id="140013741"/>
<keyword evidence="2" id="KW-1185">Reference proteome</keyword>
<feature type="region of interest" description="Disordered" evidence="1">
    <location>
        <begin position="188"/>
        <end position="252"/>
    </location>
</feature>
<sequence>MPPVTRRAWKVLRRSRGFSNCCSLSAQGENDLQLCITNYFKRTKMKPSKGKYSKRNSFTSEHEFAFAEHLLHMHRNGEISSQNIGSHVIPEVTNMLLQRFGIPFPHNSIRSKFYALQSLTKLYISFKKRGTGMGWDSTNMTFMMDDERWSQLVQVNQQYARFYNCSCLLYHTLEEVFMNRGATGDFSGGYGDSPPNSADEQQMERAARRCSGKGVVDVDSSEEIVPSQPVSRKGKHKVKNSKGKRRSGDMSCDSFFSPSSPQFQQYVRVLDSIDTHLSCKKSKSGSAEVSSPSKSEKAVVDEDAQLEAAMVTLCALGLDIDVHLKMADLLRSKAERIIWFSCTTDDRRLALVRHRGLLPPP</sequence>
<protein>
    <recommendedName>
        <fullName evidence="4">Myb/SANT-like domain-containing protein</fullName>
    </recommendedName>
</protein>
<evidence type="ECO:0000313" key="3">
    <source>
        <dbReference type="RefSeq" id="XP_071919916.1"/>
    </source>
</evidence>
<feature type="compositionally biased region" description="Basic residues" evidence="1">
    <location>
        <begin position="232"/>
        <end position="245"/>
    </location>
</feature>
<dbReference type="RefSeq" id="XP_071919916.1">
    <property type="nucleotide sequence ID" value="XM_072063815.1"/>
</dbReference>
<accession>A0ABM4VK49</accession>